<accession>R9GNS9</accession>
<comment type="caution">
    <text evidence="13">The sequence shown here is derived from an EMBL/GenBank/DDBJ whole genome shotgun (WGS) entry which is preliminary data.</text>
</comment>
<dbReference type="InterPro" id="IPR000644">
    <property type="entry name" value="CBS_dom"/>
</dbReference>
<dbReference type="OrthoDB" id="9798188at2"/>
<dbReference type="AlphaFoldDB" id="R9GNS9"/>
<dbReference type="eggNOG" id="COG1253">
    <property type="taxonomic scope" value="Bacteria"/>
</dbReference>
<dbReference type="InterPro" id="IPR051676">
    <property type="entry name" value="UPF0053_domain"/>
</dbReference>
<keyword evidence="2" id="KW-1003">Cell membrane</keyword>
<dbReference type="SUPFAM" id="SSF56176">
    <property type="entry name" value="FAD-binding/transporter-associated domain-like"/>
    <property type="match status" value="1"/>
</dbReference>
<protein>
    <submittedName>
        <fullName evidence="13">Hemolysin containing CBS domains</fullName>
    </submittedName>
</protein>
<keyword evidence="5 9" id="KW-1133">Transmembrane helix</keyword>
<dbReference type="PATRIC" id="fig|1150600.3.peg.3429"/>
<keyword evidence="3 9" id="KW-0812">Transmembrane</keyword>
<evidence type="ECO:0000256" key="9">
    <source>
        <dbReference type="PROSITE-ProRule" id="PRU01193"/>
    </source>
</evidence>
<evidence type="ECO:0000256" key="3">
    <source>
        <dbReference type="ARBA" id="ARBA00022692"/>
    </source>
</evidence>
<evidence type="ECO:0000256" key="10">
    <source>
        <dbReference type="SAM" id="Phobius"/>
    </source>
</evidence>
<dbReference type="PROSITE" id="PS51371">
    <property type="entry name" value="CBS"/>
    <property type="match status" value="2"/>
</dbReference>
<feature type="transmembrane region" description="Helical" evidence="10">
    <location>
        <begin position="55"/>
        <end position="74"/>
    </location>
</feature>
<evidence type="ECO:0000256" key="4">
    <source>
        <dbReference type="ARBA" id="ARBA00022737"/>
    </source>
</evidence>
<dbReference type="InterPro" id="IPR005170">
    <property type="entry name" value="Transptr-assoc_dom"/>
</dbReference>
<evidence type="ECO:0000313" key="13">
    <source>
        <dbReference type="EMBL" id="EOR93383.1"/>
    </source>
</evidence>
<evidence type="ECO:0000256" key="1">
    <source>
        <dbReference type="ARBA" id="ARBA00004651"/>
    </source>
</evidence>
<dbReference type="CDD" id="cd04590">
    <property type="entry name" value="CBS_pair_CorC_HlyC_assoc"/>
    <property type="match status" value="1"/>
</dbReference>
<dbReference type="InterPro" id="IPR044751">
    <property type="entry name" value="Ion_transp-like_CBS"/>
</dbReference>
<gene>
    <name evidence="13" type="ORF">ADIARSV_3462</name>
</gene>
<dbReference type="EMBL" id="AQPN01000116">
    <property type="protein sequence ID" value="EOR93383.1"/>
    <property type="molecule type" value="Genomic_DNA"/>
</dbReference>
<evidence type="ECO:0000256" key="2">
    <source>
        <dbReference type="ARBA" id="ARBA00022475"/>
    </source>
</evidence>
<dbReference type="PROSITE" id="PS51846">
    <property type="entry name" value="CNNM"/>
    <property type="match status" value="1"/>
</dbReference>
<evidence type="ECO:0000259" key="11">
    <source>
        <dbReference type="PROSITE" id="PS51371"/>
    </source>
</evidence>
<dbReference type="InterPro" id="IPR046342">
    <property type="entry name" value="CBS_dom_sf"/>
</dbReference>
<evidence type="ECO:0000256" key="5">
    <source>
        <dbReference type="ARBA" id="ARBA00022989"/>
    </source>
</evidence>
<dbReference type="Proteomes" id="UP000014174">
    <property type="component" value="Unassembled WGS sequence"/>
</dbReference>
<feature type="domain" description="CNNM transmembrane" evidence="12">
    <location>
        <begin position="1"/>
        <end position="196"/>
    </location>
</feature>
<feature type="domain" description="CBS" evidence="11">
    <location>
        <begin position="279"/>
        <end position="337"/>
    </location>
</feature>
<dbReference type="SUPFAM" id="SSF54631">
    <property type="entry name" value="CBS-domain pair"/>
    <property type="match status" value="1"/>
</dbReference>
<dbReference type="Pfam" id="PF00571">
    <property type="entry name" value="CBS"/>
    <property type="match status" value="1"/>
</dbReference>
<feature type="transmembrane region" description="Helical" evidence="10">
    <location>
        <begin position="131"/>
        <end position="154"/>
    </location>
</feature>
<dbReference type="STRING" id="1150600.ADIARSV_3462"/>
<dbReference type="RefSeq" id="WP_016196690.1">
    <property type="nucleotide sequence ID" value="NZ_AQPN01000116.1"/>
</dbReference>
<dbReference type="PANTHER" id="PTHR43099:SF5">
    <property type="entry name" value="HLYC_CORC FAMILY TRANSPORTER"/>
    <property type="match status" value="1"/>
</dbReference>
<dbReference type="Gene3D" id="3.30.465.10">
    <property type="match status" value="1"/>
</dbReference>
<sequence length="425" mass="47541">MEILIIALLIILNGVFSMSEIALVSSRRFTLESAANKGNKNARKALELAGNPNTFLSTIQLGITLIGILTGIFSGEKLTAEFIFYLNQIPFLAPYAHTLSVIFIVFIITYFSIVFGELIPKRIGLAFPESISMLVASPMNILSAITKPFIWLLAKSSELVLGVIGIREKQDGIITEEEIKSIIADSTSVGEIQEIEEDIVNRVFALGDRKAGELMTHRSELTFLDINDDIAEIKSKIEANPHTIYPIINKSPDILIGLVSVNDIFTSSFSGSNFDLNSIIEKPQYVQENMPAYKVLEKFKKNRIHMVIVVDEYGSIQGALSITDVVEELLGDMSTDVKVDDLEIIQRNDTSWLADGQYPYYEFINYFGIRDEKDPEGFTTLGGLILENLHHYPVTGETIRWNKFDLEVVDMDGTRIDKIMITKVL</sequence>
<dbReference type="GO" id="GO:0050660">
    <property type="term" value="F:flavin adenine dinucleotide binding"/>
    <property type="evidence" value="ECO:0007669"/>
    <property type="project" value="InterPro"/>
</dbReference>
<reference evidence="13 14" key="1">
    <citation type="journal article" date="2013" name="Genome Announc.">
        <title>Draft Genome Sequence of Arcticibacter svalbardensis Strain MN12-7T, a Member of the Family Sphingobacteriaceae Isolated from an Arctic Soil Sample.</title>
        <authorList>
            <person name="Shivaji S."/>
            <person name="Ara S."/>
            <person name="Prasad S."/>
            <person name="Manasa B.P."/>
            <person name="Begum Z."/>
            <person name="Singh A."/>
            <person name="Kumar Pinnaka A."/>
        </authorList>
    </citation>
    <scope>NUCLEOTIDE SEQUENCE [LARGE SCALE GENOMIC DNA]</scope>
    <source>
        <strain evidence="13 14">MN12-7</strain>
    </source>
</reference>
<dbReference type="GO" id="GO:0005886">
    <property type="term" value="C:plasma membrane"/>
    <property type="evidence" value="ECO:0007669"/>
    <property type="project" value="UniProtKB-SubCell"/>
</dbReference>
<dbReference type="Pfam" id="PF01595">
    <property type="entry name" value="CNNM"/>
    <property type="match status" value="1"/>
</dbReference>
<dbReference type="PANTHER" id="PTHR43099">
    <property type="entry name" value="UPF0053 PROTEIN YRKA"/>
    <property type="match status" value="1"/>
</dbReference>
<dbReference type="Gene3D" id="3.10.580.10">
    <property type="entry name" value="CBS-domain"/>
    <property type="match status" value="1"/>
</dbReference>
<dbReference type="SMART" id="SM00116">
    <property type="entry name" value="CBS"/>
    <property type="match status" value="2"/>
</dbReference>
<keyword evidence="14" id="KW-1185">Reference proteome</keyword>
<organism evidence="13 14">
    <name type="scientific">Arcticibacter svalbardensis MN12-7</name>
    <dbReference type="NCBI Taxonomy" id="1150600"/>
    <lineage>
        <taxon>Bacteria</taxon>
        <taxon>Pseudomonadati</taxon>
        <taxon>Bacteroidota</taxon>
        <taxon>Sphingobacteriia</taxon>
        <taxon>Sphingobacteriales</taxon>
        <taxon>Sphingobacteriaceae</taxon>
        <taxon>Arcticibacter</taxon>
    </lineage>
</organism>
<name>R9GNS9_9SPHI</name>
<keyword evidence="7 9" id="KW-0472">Membrane</keyword>
<evidence type="ECO:0000256" key="6">
    <source>
        <dbReference type="ARBA" id="ARBA00023122"/>
    </source>
</evidence>
<keyword evidence="6 8" id="KW-0129">CBS domain</keyword>
<dbReference type="Pfam" id="PF03471">
    <property type="entry name" value="CorC_HlyC"/>
    <property type="match status" value="1"/>
</dbReference>
<evidence type="ECO:0000256" key="7">
    <source>
        <dbReference type="ARBA" id="ARBA00023136"/>
    </source>
</evidence>
<evidence type="ECO:0000256" key="8">
    <source>
        <dbReference type="PROSITE-ProRule" id="PRU00703"/>
    </source>
</evidence>
<dbReference type="SMART" id="SM01091">
    <property type="entry name" value="CorC_HlyC"/>
    <property type="match status" value="1"/>
</dbReference>
<proteinExistence type="predicted"/>
<comment type="subcellular location">
    <subcellularLocation>
        <location evidence="1">Cell membrane</location>
        <topology evidence="1">Multi-pass membrane protein</topology>
    </subcellularLocation>
</comment>
<dbReference type="InterPro" id="IPR036318">
    <property type="entry name" value="FAD-bd_PCMH-like_sf"/>
</dbReference>
<evidence type="ECO:0000259" key="12">
    <source>
        <dbReference type="PROSITE" id="PS51846"/>
    </source>
</evidence>
<feature type="transmembrane region" description="Helical" evidence="10">
    <location>
        <begin position="95"/>
        <end position="119"/>
    </location>
</feature>
<dbReference type="InterPro" id="IPR016169">
    <property type="entry name" value="FAD-bd_PCMH_sub2"/>
</dbReference>
<evidence type="ECO:0000313" key="14">
    <source>
        <dbReference type="Proteomes" id="UP000014174"/>
    </source>
</evidence>
<dbReference type="InterPro" id="IPR002550">
    <property type="entry name" value="CNNM"/>
</dbReference>
<feature type="domain" description="CBS" evidence="11">
    <location>
        <begin position="215"/>
        <end position="276"/>
    </location>
</feature>
<keyword evidence="4" id="KW-0677">Repeat</keyword>